<evidence type="ECO:0000256" key="5">
    <source>
        <dbReference type="ARBA" id="ARBA00023136"/>
    </source>
</evidence>
<evidence type="ECO:0000256" key="1">
    <source>
        <dbReference type="ARBA" id="ARBA00004651"/>
    </source>
</evidence>
<keyword evidence="2" id="KW-1003">Cell membrane</keyword>
<dbReference type="RefSeq" id="WP_204720963.1">
    <property type="nucleotide sequence ID" value="NZ_JACSNR010000006.1"/>
</dbReference>
<evidence type="ECO:0000256" key="6">
    <source>
        <dbReference type="SAM" id="Phobius"/>
    </source>
</evidence>
<dbReference type="PANTHER" id="PTHR33931:SF2">
    <property type="entry name" value="HOLIN-LIKE PROTEIN CIDA"/>
    <property type="match status" value="1"/>
</dbReference>
<organism evidence="7 8">
    <name type="scientific">Hydrogenoanaerobacterium saccharovorans</name>
    <dbReference type="NCBI Taxonomy" id="474960"/>
    <lineage>
        <taxon>Bacteria</taxon>
        <taxon>Bacillati</taxon>
        <taxon>Bacillota</taxon>
        <taxon>Clostridia</taxon>
        <taxon>Eubacteriales</taxon>
        <taxon>Oscillospiraceae</taxon>
        <taxon>Hydrogenoanaerobacterium</taxon>
    </lineage>
</organism>
<feature type="transmembrane region" description="Helical" evidence="6">
    <location>
        <begin position="59"/>
        <end position="79"/>
    </location>
</feature>
<comment type="subcellular location">
    <subcellularLocation>
        <location evidence="1">Cell membrane</location>
        <topology evidence="1">Multi-pass membrane protein</topology>
    </subcellularLocation>
</comment>
<dbReference type="PANTHER" id="PTHR33931">
    <property type="entry name" value="HOLIN-LIKE PROTEIN CIDA-RELATED"/>
    <property type="match status" value="1"/>
</dbReference>
<evidence type="ECO:0000313" key="7">
    <source>
        <dbReference type="EMBL" id="MBM6923527.1"/>
    </source>
</evidence>
<evidence type="ECO:0000256" key="3">
    <source>
        <dbReference type="ARBA" id="ARBA00022692"/>
    </source>
</evidence>
<evidence type="ECO:0000256" key="2">
    <source>
        <dbReference type="ARBA" id="ARBA00022475"/>
    </source>
</evidence>
<keyword evidence="8" id="KW-1185">Reference proteome</keyword>
<sequence>MKLFKQLTIVFLICMAGEVVAAYLPFPFPAAVAALLIMLGLFISGVLKPQSVQDVAEYLLANMAFLFVPSGVAILDEYASIQGSVVQLLIIMVVSLIITFTVTAYTVTGVIKLMERGKKEERA</sequence>
<proteinExistence type="predicted"/>
<dbReference type="Pfam" id="PF03788">
    <property type="entry name" value="LrgA"/>
    <property type="match status" value="1"/>
</dbReference>
<protein>
    <submittedName>
        <fullName evidence="7">CidA/LrgA family protein</fullName>
    </submittedName>
</protein>
<dbReference type="InterPro" id="IPR005538">
    <property type="entry name" value="LrgA/CidA"/>
</dbReference>
<feature type="transmembrane region" description="Helical" evidence="6">
    <location>
        <begin position="85"/>
        <end position="111"/>
    </location>
</feature>
<reference evidence="7 8" key="1">
    <citation type="journal article" date="2021" name="Sci. Rep.">
        <title>The distribution of antibiotic resistance genes in chicken gut microbiota commensals.</title>
        <authorList>
            <person name="Juricova H."/>
            <person name="Matiasovicova J."/>
            <person name="Kubasova T."/>
            <person name="Cejkova D."/>
            <person name="Rychlik I."/>
        </authorList>
    </citation>
    <scope>NUCLEOTIDE SEQUENCE [LARGE SCALE GENOMIC DNA]</scope>
    <source>
        <strain evidence="7 8">An564</strain>
    </source>
</reference>
<gene>
    <name evidence="7" type="ORF">H9X81_07470</name>
</gene>
<keyword evidence="4 6" id="KW-1133">Transmembrane helix</keyword>
<keyword evidence="3 6" id="KW-0812">Transmembrane</keyword>
<name>A0ABS2GM18_9FIRM</name>
<keyword evidence="5 6" id="KW-0472">Membrane</keyword>
<accession>A0ABS2GM18</accession>
<dbReference type="EMBL" id="JACSNR010000006">
    <property type="protein sequence ID" value="MBM6923527.1"/>
    <property type="molecule type" value="Genomic_DNA"/>
</dbReference>
<evidence type="ECO:0000313" key="8">
    <source>
        <dbReference type="Proteomes" id="UP000724149"/>
    </source>
</evidence>
<feature type="transmembrane region" description="Helical" evidence="6">
    <location>
        <begin position="31"/>
        <end position="47"/>
    </location>
</feature>
<comment type="caution">
    <text evidence="7">The sequence shown here is derived from an EMBL/GenBank/DDBJ whole genome shotgun (WGS) entry which is preliminary data.</text>
</comment>
<dbReference type="Proteomes" id="UP000724149">
    <property type="component" value="Unassembled WGS sequence"/>
</dbReference>
<evidence type="ECO:0000256" key="4">
    <source>
        <dbReference type="ARBA" id="ARBA00022989"/>
    </source>
</evidence>